<evidence type="ECO:0000313" key="3">
    <source>
        <dbReference type="Proteomes" id="UP000008743"/>
    </source>
</evidence>
<evidence type="ECO:0000313" key="2">
    <source>
        <dbReference type="EMBL" id="KJE96511.1"/>
    </source>
</evidence>
<feature type="region of interest" description="Disordered" evidence="1">
    <location>
        <begin position="231"/>
        <end position="328"/>
    </location>
</feature>
<feature type="region of interest" description="Disordered" evidence="1">
    <location>
        <begin position="106"/>
        <end position="148"/>
    </location>
</feature>
<feature type="compositionally biased region" description="Acidic residues" evidence="1">
    <location>
        <begin position="232"/>
        <end position="241"/>
    </location>
</feature>
<accession>A0A0D2UNC9</accession>
<gene>
    <name evidence="2" type="ORF">CAOG_006824</name>
</gene>
<feature type="compositionally biased region" description="Polar residues" evidence="1">
    <location>
        <begin position="300"/>
        <end position="328"/>
    </location>
</feature>
<protein>
    <submittedName>
        <fullName evidence="2">Uncharacterized protein</fullName>
    </submittedName>
</protein>
<keyword evidence="3" id="KW-1185">Reference proteome</keyword>
<feature type="compositionally biased region" description="Polar residues" evidence="1">
    <location>
        <begin position="191"/>
        <end position="200"/>
    </location>
</feature>
<feature type="compositionally biased region" description="Low complexity" evidence="1">
    <location>
        <begin position="539"/>
        <end position="560"/>
    </location>
</feature>
<dbReference type="Proteomes" id="UP000008743">
    <property type="component" value="Unassembled WGS sequence"/>
</dbReference>
<dbReference type="RefSeq" id="XP_004344445.1">
    <property type="nucleotide sequence ID" value="XM_004344395.2"/>
</dbReference>
<proteinExistence type="predicted"/>
<sequence length="730" mass="76182">MSAQAPADWSSSSFSLSPAAVRSSSVSRNATPSHSQGHAAAAASVGTMTPGASTSSAAASVFSTPLRPLATWTSASTTFVPLESIAGQLLDDSDVDSNNVTSALWSDDSTIAPGAGRSASQPSKGAARMQSATPPSRSEPAPQLVPMTPGAFFGQRSHELGALDSRSVATPLRPHFRSNPASAAAKRTAAGTNQPASTTKPVDPYSYSRTPQVNRFAPTAPLYVTAPAAISDAEDDDEEEDATKSAAQPASGAHTSSSAHSPAHPSAVTTSSSAAPTRTLASTSSSQPAVRPETVPVSLHQPTSNPSARKSLSSPPQKENVQPHTSASTTGKLIGHIIEGDSVLAPAQQRPATAMPNARTPISQPSIALSGHNLLESCASVAGGLQRMKFNVRNTDSRPCEIAARIVPNEHSPAPQVCAQFFALQPPSAHLLQPTQEAQIVIVFDANPALISQLQPPILNDLLAVLELQVTPVVQGAVVSSQLASLRLRGRVLSNSAAAPQQQQQQQPSDLHRSMQAQPSQATQSVQQLPPQGSSFHHSVQAPSQSSQSSPTQSSQPALSNGQTATPSKSELSTVVMVRFPMGTDSSSSATLTFSNPFPGSRCRWKLRQVAPPFLRPWTTRSENDSAQYDSSNVIRLAPGSASFFELRNKSAHGVLAPDAIEQLPITFALAAATAAMLRLELDTNVTFAGGWVTEGWTLQLRALDGKARASVLVNNIAYVHSDPPEASLL</sequence>
<feature type="compositionally biased region" description="Polar residues" evidence="1">
    <location>
        <begin position="561"/>
        <end position="570"/>
    </location>
</feature>
<feature type="region of interest" description="Disordered" evidence="1">
    <location>
        <begin position="171"/>
        <end position="213"/>
    </location>
</feature>
<evidence type="ECO:0000256" key="1">
    <source>
        <dbReference type="SAM" id="MobiDB-lite"/>
    </source>
</evidence>
<feature type="region of interest" description="Disordered" evidence="1">
    <location>
        <begin position="497"/>
        <end position="570"/>
    </location>
</feature>
<feature type="compositionally biased region" description="Low complexity" evidence="1">
    <location>
        <begin position="181"/>
        <end position="190"/>
    </location>
</feature>
<feature type="compositionally biased region" description="Low complexity" evidence="1">
    <location>
        <begin position="10"/>
        <end position="28"/>
    </location>
</feature>
<dbReference type="AlphaFoldDB" id="A0A0D2UNC9"/>
<feature type="region of interest" description="Disordered" evidence="1">
    <location>
        <begin position="1"/>
        <end position="55"/>
    </location>
</feature>
<dbReference type="EMBL" id="KE346371">
    <property type="protein sequence ID" value="KJE96511.1"/>
    <property type="molecule type" value="Genomic_DNA"/>
</dbReference>
<organism evidence="2 3">
    <name type="scientific">Capsaspora owczarzaki (strain ATCC 30864)</name>
    <dbReference type="NCBI Taxonomy" id="595528"/>
    <lineage>
        <taxon>Eukaryota</taxon>
        <taxon>Filasterea</taxon>
        <taxon>Capsaspora</taxon>
    </lineage>
</organism>
<reference evidence="3" key="1">
    <citation type="submission" date="2011-02" db="EMBL/GenBank/DDBJ databases">
        <title>The Genome Sequence of Capsaspora owczarzaki ATCC 30864.</title>
        <authorList>
            <person name="Russ C."/>
            <person name="Cuomo C."/>
            <person name="Burger G."/>
            <person name="Gray M.W."/>
            <person name="Holland P.W.H."/>
            <person name="King N."/>
            <person name="Lang F.B.F."/>
            <person name="Roger A.J."/>
            <person name="Ruiz-Trillo I."/>
            <person name="Young S.K."/>
            <person name="Zeng Q."/>
            <person name="Gargeya S."/>
            <person name="Alvarado L."/>
            <person name="Berlin A."/>
            <person name="Chapman S.B."/>
            <person name="Chen Z."/>
            <person name="Freedman E."/>
            <person name="Gellesch M."/>
            <person name="Goldberg J."/>
            <person name="Griggs A."/>
            <person name="Gujja S."/>
            <person name="Heilman E."/>
            <person name="Heiman D."/>
            <person name="Howarth C."/>
            <person name="Mehta T."/>
            <person name="Neiman D."/>
            <person name="Pearson M."/>
            <person name="Roberts A."/>
            <person name="Saif S."/>
            <person name="Shea T."/>
            <person name="Shenoy N."/>
            <person name="Sisk P."/>
            <person name="Stolte C."/>
            <person name="Sykes S."/>
            <person name="White J."/>
            <person name="Yandava C."/>
            <person name="Haas B."/>
            <person name="Nusbaum C."/>
            <person name="Birren B."/>
        </authorList>
    </citation>
    <scope>NUCLEOTIDE SEQUENCE</scope>
    <source>
        <strain evidence="3">ATCC 30864</strain>
    </source>
</reference>
<dbReference type="InParanoid" id="A0A0D2UNC9"/>
<feature type="compositionally biased region" description="Polar residues" evidence="1">
    <location>
        <begin position="515"/>
        <end position="538"/>
    </location>
</feature>
<feature type="compositionally biased region" description="Low complexity" evidence="1">
    <location>
        <begin position="497"/>
        <end position="508"/>
    </location>
</feature>
<feature type="compositionally biased region" description="Low complexity" evidence="1">
    <location>
        <begin position="249"/>
        <end position="286"/>
    </location>
</feature>
<name>A0A0D2UNC9_CAPO3</name>